<dbReference type="EMBL" id="KZ679256">
    <property type="protein sequence ID" value="PTB46402.1"/>
    <property type="molecule type" value="Genomic_DNA"/>
</dbReference>
<sequence length="618" mass="68959">MGDLNTNAAASSAYPGPCLPTPNHIRLVSLQPGSDNSIICELLIAEVHSNISYEAVSYTWGDPGDRQTVFIKSHKHERPRELFVTSNCVSALRRLRYQDRPRILWIDALSIDQSNLVERNHQVSLMAAIYSSATNVAIYLGEASEDSEQAINFIIECATPSSDTNSLSYIKSAPLVRALSSFFHRSWFTRVWVLQEAVLPATGIAYCGNKTLPWSTIKHFSGWNTNNKWLQQLPFVVSDPKVSPIERQELPPMLKLLIQARHCEATDPRDKIYSMLSLLGTPDKQFSLKPRYEDPVAKVYTDCALALMADSGCNLLSAVQGGSTIDGLPSWVPDWSVQPRREILGTSMRVTRNRPYNFEERAGNPKSPQVILDEPTPGTMKVSARLRIAGYACGKITKVGSPYLAGQGQFPLHEWKSLLQDDAVVGRRQANVVPLNFHGDDSNEYIFHKVIGAAGFGYASAIFRFVQKEAKIKQAPEGDVSALSWESSVRQMASERHSAQATEDFALPFTDIPFHLAAKDQPPSYRAYVQFVLKNCHSRRFFITDTGYMGIGPEGAKIDDKIYICVGAAIPFAFRDVDENCNGQSSKVFQLVGECYTDEKAWRDLEDRINSPQYFDVI</sequence>
<evidence type="ECO:0000313" key="3">
    <source>
        <dbReference type="Proteomes" id="UP000240493"/>
    </source>
</evidence>
<gene>
    <name evidence="2" type="ORF">M441DRAFT_53143</name>
</gene>
<dbReference type="InterPro" id="IPR010730">
    <property type="entry name" value="HET"/>
</dbReference>
<dbReference type="Pfam" id="PF06985">
    <property type="entry name" value="HET"/>
    <property type="match status" value="1"/>
</dbReference>
<dbReference type="AlphaFoldDB" id="A0A2T3ZNM6"/>
<dbReference type="OrthoDB" id="2157530at2759"/>
<proteinExistence type="predicted"/>
<organism evidence="2 3">
    <name type="scientific">Trichoderma asperellum (strain ATCC 204424 / CBS 433.97 / NBRC 101777)</name>
    <dbReference type="NCBI Taxonomy" id="1042311"/>
    <lineage>
        <taxon>Eukaryota</taxon>
        <taxon>Fungi</taxon>
        <taxon>Dikarya</taxon>
        <taxon>Ascomycota</taxon>
        <taxon>Pezizomycotina</taxon>
        <taxon>Sordariomycetes</taxon>
        <taxon>Hypocreomycetidae</taxon>
        <taxon>Hypocreales</taxon>
        <taxon>Hypocreaceae</taxon>
        <taxon>Trichoderma</taxon>
    </lineage>
</organism>
<protein>
    <recommendedName>
        <fullName evidence="1">Heterokaryon incompatibility domain-containing protein</fullName>
    </recommendedName>
</protein>
<dbReference type="PANTHER" id="PTHR24148">
    <property type="entry name" value="ANKYRIN REPEAT DOMAIN-CONTAINING PROTEIN 39 HOMOLOG-RELATED"/>
    <property type="match status" value="1"/>
</dbReference>
<dbReference type="Pfam" id="PF26639">
    <property type="entry name" value="Het-6_barrel"/>
    <property type="match status" value="1"/>
</dbReference>
<evidence type="ECO:0000259" key="1">
    <source>
        <dbReference type="Pfam" id="PF06985"/>
    </source>
</evidence>
<reference evidence="2 3" key="1">
    <citation type="submission" date="2016-07" db="EMBL/GenBank/DDBJ databases">
        <title>Multiple horizontal gene transfer events from other fungi enriched the ability of initially mycotrophic Trichoderma (Ascomycota) to feed on dead plant biomass.</title>
        <authorList>
            <consortium name="DOE Joint Genome Institute"/>
            <person name="Aerts A."/>
            <person name="Atanasova L."/>
            <person name="Chenthamara K."/>
            <person name="Zhang J."/>
            <person name="Grujic M."/>
            <person name="Henrissat B."/>
            <person name="Kuo A."/>
            <person name="Salamov A."/>
            <person name="Lipzen A."/>
            <person name="Labutti K."/>
            <person name="Barry K."/>
            <person name="Miao Y."/>
            <person name="Rahimi M.J."/>
            <person name="Shen Q."/>
            <person name="Grigoriev I.V."/>
            <person name="Kubicek C.P."/>
            <person name="Druzhinina I.S."/>
        </authorList>
    </citation>
    <scope>NUCLEOTIDE SEQUENCE [LARGE SCALE GENOMIC DNA]</scope>
    <source>
        <strain evidence="2 3">CBS 433.97</strain>
    </source>
</reference>
<feature type="domain" description="Heterokaryon incompatibility" evidence="1">
    <location>
        <begin position="53"/>
        <end position="196"/>
    </location>
</feature>
<keyword evidence="3" id="KW-1185">Reference proteome</keyword>
<name>A0A2T3ZNM6_TRIA4</name>
<dbReference type="STRING" id="1042311.A0A2T3ZNM6"/>
<dbReference type="Proteomes" id="UP000240493">
    <property type="component" value="Unassembled WGS sequence"/>
</dbReference>
<evidence type="ECO:0000313" key="2">
    <source>
        <dbReference type="EMBL" id="PTB46402.1"/>
    </source>
</evidence>
<dbReference type="PANTHER" id="PTHR24148:SF82">
    <property type="entry name" value="HETEROKARYON INCOMPATIBILITY DOMAIN-CONTAINING PROTEIN"/>
    <property type="match status" value="1"/>
</dbReference>
<accession>A0A2T3ZNM6</accession>
<dbReference type="InterPro" id="IPR052895">
    <property type="entry name" value="HetReg/Transcr_Mod"/>
</dbReference>